<dbReference type="GO" id="GO:0005524">
    <property type="term" value="F:ATP binding"/>
    <property type="evidence" value="ECO:0007669"/>
    <property type="project" value="UniProtKB-KW"/>
</dbReference>
<dbReference type="Gene3D" id="3.40.50.300">
    <property type="entry name" value="P-loop containing nucleotide triphosphate hydrolases"/>
    <property type="match status" value="1"/>
</dbReference>
<dbReference type="AlphaFoldDB" id="A0A6A5KL23"/>
<dbReference type="PROSITE" id="PS50052">
    <property type="entry name" value="GUANYLATE_KINASE_2"/>
    <property type="match status" value="1"/>
</dbReference>
<evidence type="ECO:0000256" key="3">
    <source>
        <dbReference type="ARBA" id="ARBA00016296"/>
    </source>
</evidence>
<dbReference type="InterPro" id="IPR020590">
    <property type="entry name" value="Guanylate_kinase_CS"/>
</dbReference>
<evidence type="ECO:0000256" key="1">
    <source>
        <dbReference type="ARBA" id="ARBA00005790"/>
    </source>
</evidence>
<organism evidence="10 11">
    <name type="scientific">Decorospora gaudefroyi</name>
    <dbReference type="NCBI Taxonomy" id="184978"/>
    <lineage>
        <taxon>Eukaryota</taxon>
        <taxon>Fungi</taxon>
        <taxon>Dikarya</taxon>
        <taxon>Ascomycota</taxon>
        <taxon>Pezizomycotina</taxon>
        <taxon>Dothideomycetes</taxon>
        <taxon>Pleosporomycetidae</taxon>
        <taxon>Pleosporales</taxon>
        <taxon>Pleosporineae</taxon>
        <taxon>Pleosporaceae</taxon>
        <taxon>Decorospora</taxon>
    </lineage>
</organism>
<comment type="similarity">
    <text evidence="1">Belongs to the guanylate kinase family.</text>
</comment>
<evidence type="ECO:0000259" key="9">
    <source>
        <dbReference type="PROSITE" id="PS50052"/>
    </source>
</evidence>
<evidence type="ECO:0000256" key="7">
    <source>
        <dbReference type="ARBA" id="ARBA00022840"/>
    </source>
</evidence>
<dbReference type="EC" id="2.7.4.8" evidence="2"/>
<accession>A0A6A5KL23</accession>
<evidence type="ECO:0000313" key="10">
    <source>
        <dbReference type="EMBL" id="KAF1836559.1"/>
    </source>
</evidence>
<gene>
    <name evidence="10" type="ORF">BDW02DRAFT_587364</name>
</gene>
<proteinExistence type="inferred from homology"/>
<dbReference type="GO" id="GO:0004385">
    <property type="term" value="F:GMP kinase activity"/>
    <property type="evidence" value="ECO:0007669"/>
    <property type="project" value="UniProtKB-EC"/>
</dbReference>
<evidence type="ECO:0000256" key="5">
    <source>
        <dbReference type="ARBA" id="ARBA00022741"/>
    </source>
</evidence>
<dbReference type="InterPro" id="IPR008145">
    <property type="entry name" value="GK/Ca_channel_bsu"/>
</dbReference>
<dbReference type="Pfam" id="PF00625">
    <property type="entry name" value="Guanylate_kin"/>
    <property type="match status" value="1"/>
</dbReference>
<evidence type="ECO:0000256" key="8">
    <source>
        <dbReference type="ARBA" id="ARBA00030128"/>
    </source>
</evidence>
<dbReference type="EMBL" id="ML975272">
    <property type="protein sequence ID" value="KAF1836559.1"/>
    <property type="molecule type" value="Genomic_DNA"/>
</dbReference>
<evidence type="ECO:0000256" key="4">
    <source>
        <dbReference type="ARBA" id="ARBA00022679"/>
    </source>
</evidence>
<reference evidence="10" key="1">
    <citation type="submission" date="2020-01" db="EMBL/GenBank/DDBJ databases">
        <authorList>
            <consortium name="DOE Joint Genome Institute"/>
            <person name="Haridas S."/>
            <person name="Albert R."/>
            <person name="Binder M."/>
            <person name="Bloem J."/>
            <person name="Labutti K."/>
            <person name="Salamov A."/>
            <person name="Andreopoulos B."/>
            <person name="Baker S.E."/>
            <person name="Barry K."/>
            <person name="Bills G."/>
            <person name="Bluhm B.H."/>
            <person name="Cannon C."/>
            <person name="Castanera R."/>
            <person name="Culley D.E."/>
            <person name="Daum C."/>
            <person name="Ezra D."/>
            <person name="Gonzalez J.B."/>
            <person name="Henrissat B."/>
            <person name="Kuo A."/>
            <person name="Liang C."/>
            <person name="Lipzen A."/>
            <person name="Lutzoni F."/>
            <person name="Magnuson J."/>
            <person name="Mondo S."/>
            <person name="Nolan M."/>
            <person name="Ohm R."/>
            <person name="Pangilinan J."/>
            <person name="Park H.-J."/>
            <person name="Ramirez L."/>
            <person name="Alfaro M."/>
            <person name="Sun H."/>
            <person name="Tritt A."/>
            <person name="Yoshinaga Y."/>
            <person name="Zwiers L.-H."/>
            <person name="Turgeon B.G."/>
            <person name="Goodwin S.B."/>
            <person name="Spatafora J.W."/>
            <person name="Crous P.W."/>
            <person name="Grigoriev I.V."/>
        </authorList>
    </citation>
    <scope>NUCLEOTIDE SEQUENCE</scope>
    <source>
        <strain evidence="10">P77</strain>
    </source>
</reference>
<dbReference type="PANTHER" id="PTHR23117:SF13">
    <property type="entry name" value="GUANYLATE KINASE"/>
    <property type="match status" value="1"/>
</dbReference>
<keyword evidence="5" id="KW-0547">Nucleotide-binding</keyword>
<dbReference type="PROSITE" id="PS00856">
    <property type="entry name" value="GUANYLATE_KINASE_1"/>
    <property type="match status" value="1"/>
</dbReference>
<dbReference type="GO" id="GO:0005829">
    <property type="term" value="C:cytosol"/>
    <property type="evidence" value="ECO:0007669"/>
    <property type="project" value="TreeGrafter"/>
</dbReference>
<dbReference type="InterPro" id="IPR008144">
    <property type="entry name" value="Guanylate_kin-like_dom"/>
</dbReference>
<keyword evidence="6 10" id="KW-0418">Kinase</keyword>
<sequence>MASVPPPDRRPIVISGPSGVGKLHKGTLCQKLRDTHPNTFALTVSHTTRKPRAGEVEGETYFFVSPSTFSTLISNDAFVEYTFFGGNYYGTSKQTVVEQTAEGSVVVLDIEMEGVQRIKASNSIDARYVFIKPPSFEMLEARLRSRGTEKEGDVQKRLAQARVELQYADTPGVHDRIIVNDDLERAYAELEEFVYEKPSQESKAVG</sequence>
<dbReference type="InterPro" id="IPR027417">
    <property type="entry name" value="P-loop_NTPase"/>
</dbReference>
<dbReference type="PANTHER" id="PTHR23117">
    <property type="entry name" value="GUANYLATE KINASE-RELATED"/>
    <property type="match status" value="1"/>
</dbReference>
<dbReference type="Proteomes" id="UP000800040">
    <property type="component" value="Unassembled WGS sequence"/>
</dbReference>
<dbReference type="SMART" id="SM00072">
    <property type="entry name" value="GuKc"/>
    <property type="match status" value="1"/>
</dbReference>
<dbReference type="InterPro" id="IPR017665">
    <property type="entry name" value="Guanylate_kinase"/>
</dbReference>
<dbReference type="SUPFAM" id="SSF52540">
    <property type="entry name" value="P-loop containing nucleoside triphosphate hydrolases"/>
    <property type="match status" value="1"/>
</dbReference>
<keyword evidence="4" id="KW-0808">Transferase</keyword>
<dbReference type="CDD" id="cd00071">
    <property type="entry name" value="GMPK"/>
    <property type="match status" value="1"/>
</dbReference>
<keyword evidence="7" id="KW-0067">ATP-binding</keyword>
<feature type="domain" description="Guanylate kinase-like" evidence="9">
    <location>
        <begin position="9"/>
        <end position="195"/>
    </location>
</feature>
<protein>
    <recommendedName>
        <fullName evidence="3">Guanylate kinase</fullName>
        <ecNumber evidence="2">2.7.4.8</ecNumber>
    </recommendedName>
    <alternativeName>
        <fullName evidence="8">GMP kinase</fullName>
    </alternativeName>
</protein>
<evidence type="ECO:0000256" key="6">
    <source>
        <dbReference type="ARBA" id="ARBA00022777"/>
    </source>
</evidence>
<name>A0A6A5KL23_9PLEO</name>
<dbReference type="NCBIfam" id="TIGR03263">
    <property type="entry name" value="guanyl_kin"/>
    <property type="match status" value="1"/>
</dbReference>
<evidence type="ECO:0000256" key="2">
    <source>
        <dbReference type="ARBA" id="ARBA00012961"/>
    </source>
</evidence>
<dbReference type="OrthoDB" id="6334211at2759"/>
<dbReference type="FunFam" id="3.40.50.300:FF:000776">
    <property type="entry name" value="Guanylate kinase 2"/>
    <property type="match status" value="1"/>
</dbReference>
<evidence type="ECO:0000313" key="11">
    <source>
        <dbReference type="Proteomes" id="UP000800040"/>
    </source>
</evidence>
<keyword evidence="11" id="KW-1185">Reference proteome</keyword>